<gene>
    <name evidence="1" type="primary">AVEN_117938_1</name>
    <name evidence="1" type="ORF">TNCT_277221</name>
</gene>
<dbReference type="OrthoDB" id="6621660at2759"/>
<dbReference type="EMBL" id="BMAO01033689">
    <property type="protein sequence ID" value="GFQ91140.1"/>
    <property type="molecule type" value="Genomic_DNA"/>
</dbReference>
<organism evidence="1 2">
    <name type="scientific">Trichonephila clavata</name>
    <name type="common">Joro spider</name>
    <name type="synonym">Nephila clavata</name>
    <dbReference type="NCBI Taxonomy" id="2740835"/>
    <lineage>
        <taxon>Eukaryota</taxon>
        <taxon>Metazoa</taxon>
        <taxon>Ecdysozoa</taxon>
        <taxon>Arthropoda</taxon>
        <taxon>Chelicerata</taxon>
        <taxon>Arachnida</taxon>
        <taxon>Araneae</taxon>
        <taxon>Araneomorphae</taxon>
        <taxon>Entelegynae</taxon>
        <taxon>Araneoidea</taxon>
        <taxon>Nephilidae</taxon>
        <taxon>Trichonephila</taxon>
    </lineage>
</organism>
<evidence type="ECO:0000313" key="1">
    <source>
        <dbReference type="EMBL" id="GFQ91140.1"/>
    </source>
</evidence>
<keyword evidence="2" id="KW-1185">Reference proteome</keyword>
<dbReference type="AlphaFoldDB" id="A0A8X6J4F0"/>
<sequence>MTSSETGITLLNRKRGNIKCQLTKMANALQKQTDLSIPELQAKLDVVLKLQDKFELLKNDYYRIANDTEYAEAEPSLNSLEDDLQDFKVRLKTRSIILCFINTRRHQLTTKTDLEALGPDLNSSQILSHSEPDSSSENAHVSFHTNGNNSILINTAIVYVRDSEGIRQPLRAILDCASESSFIKLKVSRSFGIAKRKDSNAGIKKSYKDSVNIKATPKTARTLKSTLTMVRKHPKKPTAPPLLLA</sequence>
<evidence type="ECO:0000313" key="2">
    <source>
        <dbReference type="Proteomes" id="UP000887116"/>
    </source>
</evidence>
<accession>A0A8X6J4F0</accession>
<reference evidence="1" key="1">
    <citation type="submission" date="2020-07" db="EMBL/GenBank/DDBJ databases">
        <title>Multicomponent nature underlies the extraordinary mechanical properties of spider dragline silk.</title>
        <authorList>
            <person name="Kono N."/>
            <person name="Nakamura H."/>
            <person name="Mori M."/>
            <person name="Yoshida Y."/>
            <person name="Ohtoshi R."/>
            <person name="Malay A.D."/>
            <person name="Moran D.A.P."/>
            <person name="Tomita M."/>
            <person name="Numata K."/>
            <person name="Arakawa K."/>
        </authorList>
    </citation>
    <scope>NUCLEOTIDE SEQUENCE</scope>
</reference>
<protein>
    <submittedName>
        <fullName evidence="1">Uncharacterized protein</fullName>
    </submittedName>
</protein>
<name>A0A8X6J4F0_TRICU</name>
<comment type="caution">
    <text evidence="1">The sequence shown here is derived from an EMBL/GenBank/DDBJ whole genome shotgun (WGS) entry which is preliminary data.</text>
</comment>
<dbReference type="Proteomes" id="UP000887116">
    <property type="component" value="Unassembled WGS sequence"/>
</dbReference>
<proteinExistence type="predicted"/>